<evidence type="ECO:0000256" key="3">
    <source>
        <dbReference type="ARBA" id="ARBA00022692"/>
    </source>
</evidence>
<evidence type="ECO:0000256" key="6">
    <source>
        <dbReference type="SAM" id="Phobius"/>
    </source>
</evidence>
<name>A0A8X8B607_BRACI</name>
<comment type="caution">
    <text evidence="7">The sequence shown here is derived from an EMBL/GenBank/DDBJ whole genome shotgun (WGS) entry which is preliminary data.</text>
</comment>
<evidence type="ECO:0000256" key="2">
    <source>
        <dbReference type="ARBA" id="ARBA00009074"/>
    </source>
</evidence>
<dbReference type="OrthoDB" id="1086152at2759"/>
<dbReference type="EMBL" id="JAAMPC010000003">
    <property type="protein sequence ID" value="KAG2322647.1"/>
    <property type="molecule type" value="Genomic_DNA"/>
</dbReference>
<evidence type="ECO:0000256" key="4">
    <source>
        <dbReference type="ARBA" id="ARBA00022989"/>
    </source>
</evidence>
<dbReference type="GO" id="GO:0016020">
    <property type="term" value="C:membrane"/>
    <property type="evidence" value="ECO:0007669"/>
    <property type="project" value="UniProtKB-SubCell"/>
</dbReference>
<evidence type="ECO:0000313" key="7">
    <source>
        <dbReference type="EMBL" id="KAG2322647.1"/>
    </source>
</evidence>
<reference evidence="7 8" key="1">
    <citation type="submission" date="2020-02" db="EMBL/GenBank/DDBJ databases">
        <authorList>
            <person name="Ma Q."/>
            <person name="Huang Y."/>
            <person name="Song X."/>
            <person name="Pei D."/>
        </authorList>
    </citation>
    <scope>NUCLEOTIDE SEQUENCE [LARGE SCALE GENOMIC DNA]</scope>
    <source>
        <strain evidence="7">Sxm20200214</strain>
        <tissue evidence="7">Leaf</tissue>
    </source>
</reference>
<dbReference type="PANTHER" id="PTHR31113:SF34">
    <property type="entry name" value="(RAPE) HYPOTHETICAL PROTEIN"/>
    <property type="match status" value="1"/>
</dbReference>
<keyword evidence="8" id="KW-1185">Reference proteome</keyword>
<evidence type="ECO:0000256" key="5">
    <source>
        <dbReference type="ARBA" id="ARBA00023136"/>
    </source>
</evidence>
<protein>
    <submittedName>
        <fullName evidence="7">Uncharacterized protein</fullName>
    </submittedName>
</protein>
<keyword evidence="3 6" id="KW-0812">Transmembrane</keyword>
<comment type="subcellular location">
    <subcellularLocation>
        <location evidence="1">Membrane</location>
    </subcellularLocation>
</comment>
<keyword evidence="4 6" id="KW-1133">Transmembrane helix</keyword>
<evidence type="ECO:0000256" key="1">
    <source>
        <dbReference type="ARBA" id="ARBA00004370"/>
    </source>
</evidence>
<proteinExistence type="inferred from homology"/>
<dbReference type="InterPro" id="IPR007749">
    <property type="entry name" value="DUF677"/>
</dbReference>
<dbReference type="Proteomes" id="UP000886595">
    <property type="component" value="Unassembled WGS sequence"/>
</dbReference>
<keyword evidence="5 6" id="KW-0472">Membrane</keyword>
<dbReference type="PANTHER" id="PTHR31113">
    <property type="entry name" value="UPF0496 PROTEIN 3-RELATED"/>
    <property type="match status" value="1"/>
</dbReference>
<accession>A0A8X8B607</accession>
<feature type="transmembrane region" description="Helical" evidence="6">
    <location>
        <begin position="221"/>
        <end position="243"/>
    </location>
</feature>
<comment type="similarity">
    <text evidence="2">Belongs to the UPF0496 family.</text>
</comment>
<feature type="transmembrane region" description="Helical" evidence="6">
    <location>
        <begin position="249"/>
        <end position="267"/>
    </location>
</feature>
<dbReference type="Pfam" id="PF05055">
    <property type="entry name" value="DUF677"/>
    <property type="match status" value="1"/>
</dbReference>
<sequence>MAAVGLVSQLLSKYSSSDRNGTNEPNLSSYITACEEDPELKSFGSSLDQRFSKLNRSLTTGVKTEKFSLNAVKSVCGFLVEMNQKLAESIIANVDLLKNEELRSLVDLYFESSTITLDLFNTVGNCTNKAKLSIVIIRIAIQQFEKESMDTSFGGNKKKTKYAETLEELNKVKARGDPFGDEFKDQLKSVRAQHLMILEKVHELVMKLDKQQGKLKRRRRLTTIFFSTVIMSFLAVEICSNIVAVPTLAQVTAFGLNLLMIPLGLYVNDMMKNREKTLDRQKEVVNIMEKNTNINIQWTNTVHSLVEELIASLSLILGPVELAVVKREEEAVKPVMEAILKEVDAFASTIQEVGEAVAKCISRVASGKILVLEHITKSVSSKGK</sequence>
<organism evidence="7 8">
    <name type="scientific">Brassica carinata</name>
    <name type="common">Ethiopian mustard</name>
    <name type="synonym">Abyssinian cabbage</name>
    <dbReference type="NCBI Taxonomy" id="52824"/>
    <lineage>
        <taxon>Eukaryota</taxon>
        <taxon>Viridiplantae</taxon>
        <taxon>Streptophyta</taxon>
        <taxon>Embryophyta</taxon>
        <taxon>Tracheophyta</taxon>
        <taxon>Spermatophyta</taxon>
        <taxon>Magnoliopsida</taxon>
        <taxon>eudicotyledons</taxon>
        <taxon>Gunneridae</taxon>
        <taxon>Pentapetalae</taxon>
        <taxon>rosids</taxon>
        <taxon>malvids</taxon>
        <taxon>Brassicales</taxon>
        <taxon>Brassicaceae</taxon>
        <taxon>Brassiceae</taxon>
        <taxon>Brassica</taxon>
    </lineage>
</organism>
<dbReference type="AlphaFoldDB" id="A0A8X8B607"/>
<evidence type="ECO:0000313" key="8">
    <source>
        <dbReference type="Proteomes" id="UP000886595"/>
    </source>
</evidence>
<gene>
    <name evidence="7" type="ORF">Bca52824_015860</name>
</gene>